<organism evidence="2 3">
    <name type="scientific">Nocardia otitidiscaviarum</name>
    <dbReference type="NCBI Taxonomy" id="1823"/>
    <lineage>
        <taxon>Bacteria</taxon>
        <taxon>Bacillati</taxon>
        <taxon>Actinomycetota</taxon>
        <taxon>Actinomycetes</taxon>
        <taxon>Mycobacteriales</taxon>
        <taxon>Nocardiaceae</taxon>
        <taxon>Nocardia</taxon>
    </lineage>
</organism>
<dbReference type="RefSeq" id="WP_115061421.1">
    <property type="nucleotide sequence ID" value="NZ_UGRY01000002.1"/>
</dbReference>
<proteinExistence type="predicted"/>
<sequence>MTQPDGANPNGALNPTRPGAFLEFQQLTEASIYDKSKAPIVGTTGSATKAQRDIAATDGNVIPSGSGLWNSFVRNADATFPRIMLTPTADRTGGGGSGDTSHSHTITFDDPPDYRPAGLGANLVELGFIECSKDRSYSTISFGTGNSVTAFGIQAMYAGAYLMNKTTGDLTLMAATGDIATAVADTNREYSFTIAAQDALKSEIWAVGLLQVTNGTQQCKSILAKGLWAMNAPPGFKPAALYAYAPQTTTLPSSIAYGSLTFNGGFCPYYALS</sequence>
<gene>
    <name evidence="2" type="ORF">NCTC1934_00074</name>
</gene>
<keyword evidence="3" id="KW-1185">Reference proteome</keyword>
<dbReference type="AlphaFoldDB" id="A0A378Y604"/>
<dbReference type="OrthoDB" id="4555797at2"/>
<reference evidence="2 3" key="1">
    <citation type="submission" date="2018-06" db="EMBL/GenBank/DDBJ databases">
        <authorList>
            <consortium name="Pathogen Informatics"/>
            <person name="Doyle S."/>
        </authorList>
    </citation>
    <scope>NUCLEOTIDE SEQUENCE [LARGE SCALE GENOMIC DNA]</scope>
    <source>
        <strain evidence="2 3">NCTC1934</strain>
    </source>
</reference>
<name>A0A378Y604_9NOCA</name>
<evidence type="ECO:0000256" key="1">
    <source>
        <dbReference type="SAM" id="MobiDB-lite"/>
    </source>
</evidence>
<accession>A0A378Y604</accession>
<dbReference type="EMBL" id="UGRY01000002">
    <property type="protein sequence ID" value="SUA72646.1"/>
    <property type="molecule type" value="Genomic_DNA"/>
</dbReference>
<feature type="region of interest" description="Disordered" evidence="1">
    <location>
        <begin position="87"/>
        <end position="113"/>
    </location>
</feature>
<evidence type="ECO:0000313" key="3">
    <source>
        <dbReference type="Proteomes" id="UP000255467"/>
    </source>
</evidence>
<evidence type="ECO:0000313" key="2">
    <source>
        <dbReference type="EMBL" id="SUA72646.1"/>
    </source>
</evidence>
<dbReference type="Proteomes" id="UP000255467">
    <property type="component" value="Unassembled WGS sequence"/>
</dbReference>
<protein>
    <submittedName>
        <fullName evidence="2">Uncharacterized protein</fullName>
    </submittedName>
</protein>